<dbReference type="AlphaFoldDB" id="A0A6A6JKR4"/>
<protein>
    <submittedName>
        <fullName evidence="2">Uncharacterized protein</fullName>
    </submittedName>
</protein>
<reference evidence="2" key="1">
    <citation type="journal article" date="2020" name="Stud. Mycol.">
        <title>101 Dothideomycetes genomes: a test case for predicting lifestyles and emergence of pathogens.</title>
        <authorList>
            <person name="Haridas S."/>
            <person name="Albert R."/>
            <person name="Binder M."/>
            <person name="Bloem J."/>
            <person name="Labutti K."/>
            <person name="Salamov A."/>
            <person name="Andreopoulos B."/>
            <person name="Baker S."/>
            <person name="Barry K."/>
            <person name="Bills G."/>
            <person name="Bluhm B."/>
            <person name="Cannon C."/>
            <person name="Castanera R."/>
            <person name="Culley D."/>
            <person name="Daum C."/>
            <person name="Ezra D."/>
            <person name="Gonzalez J."/>
            <person name="Henrissat B."/>
            <person name="Kuo A."/>
            <person name="Liang C."/>
            <person name="Lipzen A."/>
            <person name="Lutzoni F."/>
            <person name="Magnuson J."/>
            <person name="Mondo S."/>
            <person name="Nolan M."/>
            <person name="Ohm R."/>
            <person name="Pangilinan J."/>
            <person name="Park H.-J."/>
            <person name="Ramirez L."/>
            <person name="Alfaro M."/>
            <person name="Sun H."/>
            <person name="Tritt A."/>
            <person name="Yoshinaga Y."/>
            <person name="Zwiers L.-H."/>
            <person name="Turgeon B."/>
            <person name="Goodwin S."/>
            <person name="Spatafora J."/>
            <person name="Crous P."/>
            <person name="Grigoriev I."/>
        </authorList>
    </citation>
    <scope>NUCLEOTIDE SEQUENCE</scope>
    <source>
        <strain evidence="2">CBS 379.55</strain>
    </source>
</reference>
<dbReference type="GeneID" id="54552985"/>
<gene>
    <name evidence="2" type="ORF">EI97DRAFT_443326</name>
</gene>
<evidence type="ECO:0000256" key="1">
    <source>
        <dbReference type="SAM" id="MobiDB-lite"/>
    </source>
</evidence>
<dbReference type="EMBL" id="ML986497">
    <property type="protein sequence ID" value="KAF2275479.1"/>
    <property type="molecule type" value="Genomic_DNA"/>
</dbReference>
<evidence type="ECO:0000313" key="2">
    <source>
        <dbReference type="EMBL" id="KAF2275479.1"/>
    </source>
</evidence>
<name>A0A6A6JKR4_WESOR</name>
<keyword evidence="3" id="KW-1185">Reference proteome</keyword>
<dbReference type="OrthoDB" id="3799601at2759"/>
<dbReference type="RefSeq" id="XP_033653018.1">
    <property type="nucleotide sequence ID" value="XM_033799810.1"/>
</dbReference>
<accession>A0A6A6JKR4</accession>
<feature type="region of interest" description="Disordered" evidence="1">
    <location>
        <begin position="308"/>
        <end position="328"/>
    </location>
</feature>
<proteinExistence type="predicted"/>
<dbReference type="Proteomes" id="UP000800097">
    <property type="component" value="Unassembled WGS sequence"/>
</dbReference>
<sequence>MLVTDHHCIAVRPPIYNVSSTLSIKDTVGELKLGEPFTVNLSQSLYGHTQALLYNLVYPMRFSRPCLKKTATQPENVTQSGFPKPTFLLSMSSSKSPTTALANTPHLPDEIKFKILKELFDDSVLRGSEFLRFERKWADSLLKLPGWAHLVPEAVYGDKRVILEMMFKDFTEPDRRAIYVFPYPPPLAAQHIRILQLRFNGYTGISDHSRVPAAMVRFLRRLQAGQLGFDNLELLRVVVNHGVELPKKRGFHRKFVRDFSRLRPFHFEADKLEVEMNYHICENSCYMYRDRLICELIARLRAQLTDGHNSWDDPETETGASHEDEEEA</sequence>
<organism evidence="2 3">
    <name type="scientific">Westerdykella ornata</name>
    <dbReference type="NCBI Taxonomy" id="318751"/>
    <lineage>
        <taxon>Eukaryota</taxon>
        <taxon>Fungi</taxon>
        <taxon>Dikarya</taxon>
        <taxon>Ascomycota</taxon>
        <taxon>Pezizomycotina</taxon>
        <taxon>Dothideomycetes</taxon>
        <taxon>Pleosporomycetidae</taxon>
        <taxon>Pleosporales</taxon>
        <taxon>Sporormiaceae</taxon>
        <taxon>Westerdykella</taxon>
    </lineage>
</organism>
<evidence type="ECO:0000313" key="3">
    <source>
        <dbReference type="Proteomes" id="UP000800097"/>
    </source>
</evidence>